<dbReference type="Proteomes" id="UP000320496">
    <property type="component" value="Chromosome"/>
</dbReference>
<keyword evidence="4 6" id="KW-0472">Membrane</keyword>
<evidence type="ECO:0000313" key="8">
    <source>
        <dbReference type="Proteomes" id="UP000320496"/>
    </source>
</evidence>
<dbReference type="Gene3D" id="1.20.1560.10">
    <property type="entry name" value="ABC transporter type 1, transmembrane domain"/>
    <property type="match status" value="1"/>
</dbReference>
<dbReference type="EMBL" id="CP036275">
    <property type="protein sequence ID" value="QDU39948.1"/>
    <property type="molecule type" value="Genomic_DNA"/>
</dbReference>
<feature type="region of interest" description="Disordered" evidence="5">
    <location>
        <begin position="1"/>
        <end position="23"/>
    </location>
</feature>
<evidence type="ECO:0000256" key="1">
    <source>
        <dbReference type="ARBA" id="ARBA00004651"/>
    </source>
</evidence>
<proteinExistence type="predicted"/>
<feature type="transmembrane region" description="Helical" evidence="6">
    <location>
        <begin position="232"/>
        <end position="252"/>
    </location>
</feature>
<dbReference type="AlphaFoldDB" id="A0A517ZBV1"/>
<dbReference type="KEGG" id="mri:Mal4_43020"/>
<dbReference type="GO" id="GO:0005524">
    <property type="term" value="F:ATP binding"/>
    <property type="evidence" value="ECO:0007669"/>
    <property type="project" value="InterPro"/>
</dbReference>
<feature type="transmembrane region" description="Helical" evidence="6">
    <location>
        <begin position="69"/>
        <end position="95"/>
    </location>
</feature>
<comment type="subcellular location">
    <subcellularLocation>
        <location evidence="1">Cell membrane</location>
        <topology evidence="1">Multi-pass membrane protein</topology>
    </subcellularLocation>
</comment>
<dbReference type="OrthoDB" id="8443255at2"/>
<dbReference type="GO" id="GO:0005886">
    <property type="term" value="C:plasma membrane"/>
    <property type="evidence" value="ECO:0007669"/>
    <property type="project" value="UniProtKB-SubCell"/>
</dbReference>
<reference evidence="7 8" key="1">
    <citation type="submission" date="2019-02" db="EMBL/GenBank/DDBJ databases">
        <title>Deep-cultivation of Planctomycetes and their phenomic and genomic characterization uncovers novel biology.</title>
        <authorList>
            <person name="Wiegand S."/>
            <person name="Jogler M."/>
            <person name="Boedeker C."/>
            <person name="Pinto D."/>
            <person name="Vollmers J."/>
            <person name="Rivas-Marin E."/>
            <person name="Kohn T."/>
            <person name="Peeters S.H."/>
            <person name="Heuer A."/>
            <person name="Rast P."/>
            <person name="Oberbeckmann S."/>
            <person name="Bunk B."/>
            <person name="Jeske O."/>
            <person name="Meyerdierks A."/>
            <person name="Storesund J.E."/>
            <person name="Kallscheuer N."/>
            <person name="Luecker S."/>
            <person name="Lage O.M."/>
            <person name="Pohl T."/>
            <person name="Merkel B.J."/>
            <person name="Hornburger P."/>
            <person name="Mueller R.-W."/>
            <person name="Bruemmer F."/>
            <person name="Labrenz M."/>
            <person name="Spormann A.M."/>
            <person name="Op den Camp H."/>
            <person name="Overmann J."/>
            <person name="Amann R."/>
            <person name="Jetten M.S.M."/>
            <person name="Mascher T."/>
            <person name="Medema M.H."/>
            <person name="Devos D.P."/>
            <person name="Kaster A.-K."/>
            <person name="Ovreas L."/>
            <person name="Rohde M."/>
            <person name="Galperin M.Y."/>
            <person name="Jogler C."/>
        </authorList>
    </citation>
    <scope>NUCLEOTIDE SEQUENCE [LARGE SCALE GENOMIC DNA]</scope>
    <source>
        <strain evidence="7 8">Mal4</strain>
    </source>
</reference>
<accession>A0A517ZBV1</accession>
<evidence type="ECO:0000256" key="5">
    <source>
        <dbReference type="SAM" id="MobiDB-lite"/>
    </source>
</evidence>
<keyword evidence="2 6" id="KW-0812">Transmembrane</keyword>
<gene>
    <name evidence="7" type="ORF">Mal4_43020</name>
</gene>
<dbReference type="RefSeq" id="WP_145371077.1">
    <property type="nucleotide sequence ID" value="NZ_CP036275.1"/>
</dbReference>
<feature type="transmembrane region" description="Helical" evidence="6">
    <location>
        <begin position="264"/>
        <end position="285"/>
    </location>
</feature>
<evidence type="ECO:0000256" key="2">
    <source>
        <dbReference type="ARBA" id="ARBA00022692"/>
    </source>
</evidence>
<dbReference type="InterPro" id="IPR036640">
    <property type="entry name" value="ABC1_TM_sf"/>
</dbReference>
<keyword evidence="8" id="KW-1185">Reference proteome</keyword>
<evidence type="ECO:0000256" key="4">
    <source>
        <dbReference type="ARBA" id="ARBA00023136"/>
    </source>
</evidence>
<protein>
    <submittedName>
        <fullName evidence="7">Uncharacterized protein</fullName>
    </submittedName>
</protein>
<sequence>MTAIAGRQGVQVPTAHVEETAPIEPDEPSAYIATRQVTSRQYQAGVLTTAGLSVAESAFRVAQPLVLGYAINGLLSGSFVGLLIVLAQQLGQILAGTARRMSSSRLETDPERPECGSEIVTPKSLSSWVLPLSPDGTNRFADAIPTSVQTLFSVLGALAFLAWYDLMLAAMCGLMTVPALLLGVSYVRKLAELDGNHHRRDNPADTAVPPVASRWERSSRPCWRVRYADAQAIHVGLIRLFTLGALALVLVHAATNRSLPAGDLFAIVCYTLMFMSGLSALPQLLRRWRQRPRAQER</sequence>
<evidence type="ECO:0000313" key="7">
    <source>
        <dbReference type="EMBL" id="QDU39948.1"/>
    </source>
</evidence>
<evidence type="ECO:0000256" key="6">
    <source>
        <dbReference type="SAM" id="Phobius"/>
    </source>
</evidence>
<dbReference type="SUPFAM" id="SSF90123">
    <property type="entry name" value="ABC transporter transmembrane region"/>
    <property type="match status" value="1"/>
</dbReference>
<keyword evidence="3 6" id="KW-1133">Transmembrane helix</keyword>
<evidence type="ECO:0000256" key="3">
    <source>
        <dbReference type="ARBA" id="ARBA00022989"/>
    </source>
</evidence>
<name>A0A517ZBV1_9PLAN</name>
<feature type="transmembrane region" description="Helical" evidence="6">
    <location>
        <begin position="168"/>
        <end position="187"/>
    </location>
</feature>
<organism evidence="7 8">
    <name type="scientific">Maioricimonas rarisocia</name>
    <dbReference type="NCBI Taxonomy" id="2528026"/>
    <lineage>
        <taxon>Bacteria</taxon>
        <taxon>Pseudomonadati</taxon>
        <taxon>Planctomycetota</taxon>
        <taxon>Planctomycetia</taxon>
        <taxon>Planctomycetales</taxon>
        <taxon>Planctomycetaceae</taxon>
        <taxon>Maioricimonas</taxon>
    </lineage>
</organism>